<evidence type="ECO:0000256" key="10">
    <source>
        <dbReference type="ARBA" id="ARBA00048807"/>
    </source>
</evidence>
<evidence type="ECO:0000313" key="12">
    <source>
        <dbReference type="Proteomes" id="UP001595840"/>
    </source>
</evidence>
<gene>
    <name evidence="11" type="ORF">ACFOX3_18765</name>
</gene>
<dbReference type="InterPro" id="IPR007115">
    <property type="entry name" value="6-PTP_synth/QueD"/>
</dbReference>
<keyword evidence="7" id="KW-0862">Zinc</keyword>
<dbReference type="InterPro" id="IPR038418">
    <property type="entry name" value="6-PTP_synth/QueD_sf"/>
</dbReference>
<keyword evidence="8" id="KW-0456">Lyase</keyword>
<evidence type="ECO:0000313" key="11">
    <source>
        <dbReference type="EMBL" id="MFC4364358.1"/>
    </source>
</evidence>
<keyword evidence="6" id="KW-0479">Metal-binding</keyword>
<protein>
    <recommendedName>
        <fullName evidence="5">6-carboxy-5,6,7,8-tetrahydropterin synthase</fullName>
        <ecNumber evidence="4">4.1.2.50</ecNumber>
    </recommendedName>
    <alternativeName>
        <fullName evidence="9">Queuosine biosynthesis protein QueD</fullName>
    </alternativeName>
</protein>
<reference evidence="12" key="1">
    <citation type="journal article" date="2019" name="Int. J. Syst. Evol. Microbiol.">
        <title>The Global Catalogue of Microorganisms (GCM) 10K type strain sequencing project: providing services to taxonomists for standard genome sequencing and annotation.</title>
        <authorList>
            <consortium name="The Broad Institute Genomics Platform"/>
            <consortium name="The Broad Institute Genome Sequencing Center for Infectious Disease"/>
            <person name="Wu L."/>
            <person name="Ma J."/>
        </authorList>
    </citation>
    <scope>NUCLEOTIDE SEQUENCE [LARGE SCALE GENOMIC DNA]</scope>
    <source>
        <strain evidence="12">CECT 8570</strain>
    </source>
</reference>
<dbReference type="RefSeq" id="WP_290263520.1">
    <property type="nucleotide sequence ID" value="NZ_JAUFQG010000004.1"/>
</dbReference>
<accession>A0ABV8V9K2</accession>
<dbReference type="Gene3D" id="3.30.479.10">
    <property type="entry name" value="6-pyruvoyl tetrahydropterin synthase/QueD"/>
    <property type="match status" value="2"/>
</dbReference>
<comment type="caution">
    <text evidence="11">The sequence shown here is derived from an EMBL/GenBank/DDBJ whole genome shotgun (WGS) entry which is preliminary data.</text>
</comment>
<evidence type="ECO:0000256" key="6">
    <source>
        <dbReference type="ARBA" id="ARBA00022723"/>
    </source>
</evidence>
<evidence type="ECO:0000256" key="3">
    <source>
        <dbReference type="ARBA" id="ARBA00008900"/>
    </source>
</evidence>
<dbReference type="EMBL" id="JBHSCX010000021">
    <property type="protein sequence ID" value="MFC4364358.1"/>
    <property type="molecule type" value="Genomic_DNA"/>
</dbReference>
<evidence type="ECO:0000256" key="8">
    <source>
        <dbReference type="ARBA" id="ARBA00023239"/>
    </source>
</evidence>
<comment type="similarity">
    <text evidence="3">Belongs to the PTPS family. QueD subfamily.</text>
</comment>
<evidence type="ECO:0000256" key="5">
    <source>
        <dbReference type="ARBA" id="ARBA00018141"/>
    </source>
</evidence>
<evidence type="ECO:0000256" key="4">
    <source>
        <dbReference type="ARBA" id="ARBA00012982"/>
    </source>
</evidence>
<dbReference type="Pfam" id="PF01242">
    <property type="entry name" value="PTPS"/>
    <property type="match status" value="1"/>
</dbReference>
<comment type="catalytic activity">
    <reaction evidence="10">
        <text>7,8-dihydroneopterin 3'-triphosphate + H2O = 6-carboxy-5,6,7,8-tetrahydropterin + triphosphate + acetaldehyde + 2 H(+)</text>
        <dbReference type="Rhea" id="RHEA:27966"/>
        <dbReference type="ChEBI" id="CHEBI:15343"/>
        <dbReference type="ChEBI" id="CHEBI:15377"/>
        <dbReference type="ChEBI" id="CHEBI:15378"/>
        <dbReference type="ChEBI" id="CHEBI:18036"/>
        <dbReference type="ChEBI" id="CHEBI:58462"/>
        <dbReference type="ChEBI" id="CHEBI:61032"/>
        <dbReference type="EC" id="4.1.2.50"/>
    </reaction>
</comment>
<name>A0ABV8V9K2_9GAMM</name>
<proteinExistence type="inferred from homology"/>
<evidence type="ECO:0000256" key="1">
    <source>
        <dbReference type="ARBA" id="ARBA00001947"/>
    </source>
</evidence>
<dbReference type="SUPFAM" id="SSF55620">
    <property type="entry name" value="Tetrahydrobiopterin biosynthesis enzymes-like"/>
    <property type="match status" value="2"/>
</dbReference>
<organism evidence="11 12">
    <name type="scientific">Simiduia curdlanivorans</name>
    <dbReference type="NCBI Taxonomy" id="1492769"/>
    <lineage>
        <taxon>Bacteria</taxon>
        <taxon>Pseudomonadati</taxon>
        <taxon>Pseudomonadota</taxon>
        <taxon>Gammaproteobacteria</taxon>
        <taxon>Cellvibrionales</taxon>
        <taxon>Cellvibrionaceae</taxon>
        <taxon>Simiduia</taxon>
    </lineage>
</organism>
<evidence type="ECO:0000256" key="7">
    <source>
        <dbReference type="ARBA" id="ARBA00022833"/>
    </source>
</evidence>
<dbReference type="PANTHER" id="PTHR12589:SF7">
    <property type="entry name" value="6-PYRUVOYL TETRAHYDROBIOPTERIN SYNTHASE"/>
    <property type="match status" value="1"/>
</dbReference>
<evidence type="ECO:0000256" key="9">
    <source>
        <dbReference type="ARBA" id="ARBA00031449"/>
    </source>
</evidence>
<dbReference type="EC" id="4.1.2.50" evidence="4"/>
<evidence type="ECO:0000256" key="2">
    <source>
        <dbReference type="ARBA" id="ARBA00005061"/>
    </source>
</evidence>
<dbReference type="Proteomes" id="UP001595840">
    <property type="component" value="Unassembled WGS sequence"/>
</dbReference>
<comment type="cofactor">
    <cofactor evidence="1">
        <name>Zn(2+)</name>
        <dbReference type="ChEBI" id="CHEBI:29105"/>
    </cofactor>
</comment>
<keyword evidence="12" id="KW-1185">Reference proteome</keyword>
<sequence>MLLFVDNLTNVDFSYLHTERGMLGETWLASASLEGALDEQGMVCDFGEVKRLLRHFLDKELDHCLLVPTLAPNLTLEQQDGQVNLTWTYGANKQLTCKSPAQAIALINAPTITPESVAKWCIDKLKQQFADSVARLDIRFAEEAIDGAFYHYSHGLKKHAGNCQRIAHGHRSRINIWLDGAKAVHLEADWAKRWEDIYLGSDEDLIKGDQQLHFAYVSAQGPFELTMPKSQCEMINTDTTVEWLARYIANTLAQQNPGKSVRVQAFEGLHKGAIAEAKI</sequence>
<dbReference type="PANTHER" id="PTHR12589">
    <property type="entry name" value="PYRUVOYL TETRAHYDROBIOPTERIN SYNTHASE"/>
    <property type="match status" value="1"/>
</dbReference>
<comment type="pathway">
    <text evidence="2">Purine metabolism; 7-cyano-7-deazaguanine biosynthesis.</text>
</comment>